<dbReference type="InterPro" id="IPR025665">
    <property type="entry name" value="Beta-barrel_OMP_2"/>
</dbReference>
<accession>A0A7K1SEW2</accession>
<evidence type="ECO:0000259" key="1">
    <source>
        <dbReference type="Pfam" id="PF13568"/>
    </source>
</evidence>
<name>A0A7K1SEW2_9BACT</name>
<dbReference type="AlphaFoldDB" id="A0A7K1SEW2"/>
<feature type="domain" description="Outer membrane protein beta-barrel" evidence="1">
    <location>
        <begin position="25"/>
        <end position="178"/>
    </location>
</feature>
<keyword evidence="3" id="KW-1185">Reference proteome</keyword>
<sequence length="217" mass="24584">MKLKLCAFIGLYLTGSLNVRSQSVNSLRVGITTGLNAANVKTKDVYHNLLWRYNLGITLEKRFSPAVALVSHLLYSRQGFANHAGIAADGSAIIEQTYTLDYLTLPLMLRVRPKQSAFFLEIGGQAGGLLYNHQRYETTPPFDHDIPSTSFWDAGLMGGLGYRLSRHLVTDLRYYHGLLSARQRFLTITDPQSGVVTNYPYIKWYNRVYSLNLSYYF</sequence>
<protein>
    <submittedName>
        <fullName evidence="2">Outer membrane beta-barrel protein</fullName>
    </submittedName>
</protein>
<evidence type="ECO:0000313" key="3">
    <source>
        <dbReference type="Proteomes" id="UP000436006"/>
    </source>
</evidence>
<comment type="caution">
    <text evidence="2">The sequence shown here is derived from an EMBL/GenBank/DDBJ whole genome shotgun (WGS) entry which is preliminary data.</text>
</comment>
<evidence type="ECO:0000313" key="2">
    <source>
        <dbReference type="EMBL" id="MVM32136.1"/>
    </source>
</evidence>
<dbReference type="EMBL" id="WPIN01000007">
    <property type="protein sequence ID" value="MVM32136.1"/>
    <property type="molecule type" value="Genomic_DNA"/>
</dbReference>
<proteinExistence type="predicted"/>
<gene>
    <name evidence="2" type="ORF">GO755_18950</name>
</gene>
<organism evidence="2 3">
    <name type="scientific">Spirosoma arboris</name>
    <dbReference type="NCBI Taxonomy" id="2682092"/>
    <lineage>
        <taxon>Bacteria</taxon>
        <taxon>Pseudomonadati</taxon>
        <taxon>Bacteroidota</taxon>
        <taxon>Cytophagia</taxon>
        <taxon>Cytophagales</taxon>
        <taxon>Cytophagaceae</taxon>
        <taxon>Spirosoma</taxon>
    </lineage>
</organism>
<reference evidence="2 3" key="1">
    <citation type="submission" date="2019-12" db="EMBL/GenBank/DDBJ databases">
        <title>Spirosoma sp. HMF4905 genome sequencing and assembly.</title>
        <authorList>
            <person name="Kang H."/>
            <person name="Cha I."/>
            <person name="Kim H."/>
            <person name="Joh K."/>
        </authorList>
    </citation>
    <scope>NUCLEOTIDE SEQUENCE [LARGE SCALE GENOMIC DNA]</scope>
    <source>
        <strain evidence="2 3">HMF4905</strain>
    </source>
</reference>
<dbReference type="Proteomes" id="UP000436006">
    <property type="component" value="Unassembled WGS sequence"/>
</dbReference>
<dbReference type="RefSeq" id="WP_157586878.1">
    <property type="nucleotide sequence ID" value="NZ_WPIN01000007.1"/>
</dbReference>
<dbReference type="Pfam" id="PF13568">
    <property type="entry name" value="OMP_b-brl_2"/>
    <property type="match status" value="1"/>
</dbReference>